<sequence length="85" mass="10045">MKTENRIAVNLIRYYQQQEALTANKEEYTDFALALLNSKYTYEITKLRILLNEKNPKRLQEIDSKRANEITVTKGIEYISSKPFK</sequence>
<proteinExistence type="predicted"/>
<accession>A0A2I2MBG0</accession>
<dbReference type="AlphaFoldDB" id="A0A2I2MBG0"/>
<organism evidence="1 2">
    <name type="scientific">Tenacibaculum finnmarkense genomovar ulcerans</name>
    <dbReference type="NCBI Taxonomy" id="2781388"/>
    <lineage>
        <taxon>Bacteria</taxon>
        <taxon>Pseudomonadati</taxon>
        <taxon>Bacteroidota</taxon>
        <taxon>Flavobacteriia</taxon>
        <taxon>Flavobacteriales</taxon>
        <taxon>Flavobacteriaceae</taxon>
        <taxon>Tenacibaculum</taxon>
        <taxon>Tenacibaculum finnmarkense</taxon>
    </lineage>
</organism>
<dbReference type="RefSeq" id="WP_193703318.1">
    <property type="nucleotide sequence ID" value="NZ_WXXR01000006.1"/>
</dbReference>
<dbReference type="Proteomes" id="UP000490060">
    <property type="component" value="Unassembled WGS sequence"/>
</dbReference>
<reference evidence="1 2" key="1">
    <citation type="submission" date="2017-11" db="EMBL/GenBank/DDBJ databases">
        <authorList>
            <person name="Duchaud E."/>
        </authorList>
    </citation>
    <scope>NUCLEOTIDE SEQUENCE [LARGE SCALE GENOMIC DNA]</scope>
    <source>
        <strain evidence="1 2">TNO010</strain>
    </source>
</reference>
<protein>
    <submittedName>
        <fullName evidence="1">Uncharacterized protein</fullName>
    </submittedName>
</protein>
<name>A0A2I2MBG0_9FLAO</name>
<dbReference type="EMBL" id="OENE01000035">
    <property type="protein sequence ID" value="SOU89457.1"/>
    <property type="molecule type" value="Genomic_DNA"/>
</dbReference>
<evidence type="ECO:0000313" key="1">
    <source>
        <dbReference type="EMBL" id="SOU89457.1"/>
    </source>
</evidence>
<evidence type="ECO:0000313" key="2">
    <source>
        <dbReference type="Proteomes" id="UP000490060"/>
    </source>
</evidence>
<gene>
    <name evidence="1" type="ORF">TNO010_400032</name>
</gene>